<dbReference type="PANTHER" id="PTHR47955">
    <property type="entry name" value="CYTOCHROME P450 FAMILY 71 PROTEIN"/>
    <property type="match status" value="1"/>
</dbReference>
<evidence type="ECO:0000313" key="5">
    <source>
        <dbReference type="Proteomes" id="UP000237347"/>
    </source>
</evidence>
<dbReference type="SUPFAM" id="SSF48264">
    <property type="entry name" value="Cytochrome P450"/>
    <property type="match status" value="1"/>
</dbReference>
<gene>
    <name evidence="4" type="primary">CYP71A1_21</name>
    <name evidence="4" type="ORF">CFP56_001938</name>
</gene>
<comment type="caution">
    <text evidence="4">The sequence shown here is derived from an EMBL/GenBank/DDBJ whole genome shotgun (WGS) entry which is preliminary data.</text>
</comment>
<reference evidence="4 5" key="1">
    <citation type="journal article" date="2018" name="Sci. Data">
        <title>The draft genome sequence of cork oak.</title>
        <authorList>
            <person name="Ramos A.M."/>
            <person name="Usie A."/>
            <person name="Barbosa P."/>
            <person name="Barros P.M."/>
            <person name="Capote T."/>
            <person name="Chaves I."/>
            <person name="Simoes F."/>
            <person name="Abreu I."/>
            <person name="Carrasquinho I."/>
            <person name="Faro C."/>
            <person name="Guimaraes J.B."/>
            <person name="Mendonca D."/>
            <person name="Nobrega F."/>
            <person name="Rodrigues L."/>
            <person name="Saibo N.J.M."/>
            <person name="Varela M.C."/>
            <person name="Egas C."/>
            <person name="Matos J."/>
            <person name="Miguel C.M."/>
            <person name="Oliveira M.M."/>
            <person name="Ricardo C.P."/>
            <person name="Goncalves S."/>
        </authorList>
    </citation>
    <scope>NUCLEOTIDE SEQUENCE [LARGE SCALE GENOMIC DNA]</scope>
    <source>
        <strain evidence="5">cv. HL8</strain>
    </source>
</reference>
<evidence type="ECO:0000256" key="1">
    <source>
        <dbReference type="ARBA" id="ARBA00010617"/>
    </source>
</evidence>
<dbReference type="InterPro" id="IPR001128">
    <property type="entry name" value="Cyt_P450"/>
</dbReference>
<keyword evidence="2" id="KW-0479">Metal-binding</keyword>
<dbReference type="GO" id="GO:0016705">
    <property type="term" value="F:oxidoreductase activity, acting on paired donors, with incorporation or reduction of molecular oxygen"/>
    <property type="evidence" value="ECO:0007669"/>
    <property type="project" value="InterPro"/>
</dbReference>
<dbReference type="AlphaFoldDB" id="A0AAW0LG64"/>
<dbReference type="InterPro" id="IPR036396">
    <property type="entry name" value="Cyt_P450_sf"/>
</dbReference>
<accession>A0AAW0LG64</accession>
<feature type="non-terminal residue" evidence="4">
    <location>
        <position position="1"/>
    </location>
</feature>
<evidence type="ECO:0000313" key="4">
    <source>
        <dbReference type="EMBL" id="KAK7849899.1"/>
    </source>
</evidence>
<dbReference type="GO" id="GO:0004497">
    <property type="term" value="F:monooxygenase activity"/>
    <property type="evidence" value="ECO:0007669"/>
    <property type="project" value="InterPro"/>
</dbReference>
<dbReference type="Pfam" id="PF00067">
    <property type="entry name" value="p450"/>
    <property type="match status" value="1"/>
</dbReference>
<name>A0AAW0LG64_QUESU</name>
<dbReference type="GO" id="GO:0020037">
    <property type="term" value="F:heme binding"/>
    <property type="evidence" value="ECO:0007669"/>
    <property type="project" value="InterPro"/>
</dbReference>
<dbReference type="EMBL" id="PKMF04000107">
    <property type="protein sequence ID" value="KAK7849899.1"/>
    <property type="molecule type" value="Genomic_DNA"/>
</dbReference>
<dbReference type="Gene3D" id="1.10.630.10">
    <property type="entry name" value="Cytochrome P450"/>
    <property type="match status" value="1"/>
</dbReference>
<keyword evidence="5" id="KW-1185">Reference proteome</keyword>
<proteinExistence type="inferred from homology"/>
<sequence>PKTTATNSLLYGCTDLAFSSYGEYWRQVRKICVLELLSLKRVQSFQYTREEEVSILINKVHDLCLKGVSINLSELLIENSNNIVTRCVFGKKFGEVDGKGKSSELPRKVMVLLAAFSWEDYFPFLGWFDILMGFKPSLKSTCGELDAFLDQVVEEHKTMKRNDGEHPNKKDFADILLQLQKNSMLDFELSHDNLKAILLVTFKMKVKFCEYNE</sequence>
<protein>
    <submittedName>
        <fullName evidence="4">Cytochrome p450 71a1</fullName>
    </submittedName>
</protein>
<evidence type="ECO:0000256" key="2">
    <source>
        <dbReference type="ARBA" id="ARBA00022723"/>
    </source>
</evidence>
<comment type="similarity">
    <text evidence="1">Belongs to the cytochrome P450 family.</text>
</comment>
<keyword evidence="3" id="KW-0408">Iron</keyword>
<dbReference type="GO" id="GO:0005506">
    <property type="term" value="F:iron ion binding"/>
    <property type="evidence" value="ECO:0007669"/>
    <property type="project" value="InterPro"/>
</dbReference>
<dbReference type="Proteomes" id="UP000237347">
    <property type="component" value="Unassembled WGS sequence"/>
</dbReference>
<dbReference type="PANTHER" id="PTHR47955:SF15">
    <property type="entry name" value="CYTOCHROME P450 71A2-LIKE"/>
    <property type="match status" value="1"/>
</dbReference>
<organism evidence="4 5">
    <name type="scientific">Quercus suber</name>
    <name type="common">Cork oak</name>
    <dbReference type="NCBI Taxonomy" id="58331"/>
    <lineage>
        <taxon>Eukaryota</taxon>
        <taxon>Viridiplantae</taxon>
        <taxon>Streptophyta</taxon>
        <taxon>Embryophyta</taxon>
        <taxon>Tracheophyta</taxon>
        <taxon>Spermatophyta</taxon>
        <taxon>Magnoliopsida</taxon>
        <taxon>eudicotyledons</taxon>
        <taxon>Gunneridae</taxon>
        <taxon>Pentapetalae</taxon>
        <taxon>rosids</taxon>
        <taxon>fabids</taxon>
        <taxon>Fagales</taxon>
        <taxon>Fagaceae</taxon>
        <taxon>Quercus</taxon>
    </lineage>
</organism>
<evidence type="ECO:0000256" key="3">
    <source>
        <dbReference type="ARBA" id="ARBA00023004"/>
    </source>
</evidence>